<evidence type="ECO:0000313" key="3">
    <source>
        <dbReference type="Proteomes" id="UP000299102"/>
    </source>
</evidence>
<feature type="region of interest" description="Disordered" evidence="1">
    <location>
        <begin position="65"/>
        <end position="88"/>
    </location>
</feature>
<gene>
    <name evidence="2" type="ORF">EVAR_20202_1</name>
</gene>
<feature type="compositionally biased region" description="Basic residues" evidence="1">
    <location>
        <begin position="72"/>
        <end position="83"/>
    </location>
</feature>
<dbReference type="AlphaFoldDB" id="A0A4C1UV58"/>
<evidence type="ECO:0000313" key="2">
    <source>
        <dbReference type="EMBL" id="GBP29872.1"/>
    </source>
</evidence>
<organism evidence="2 3">
    <name type="scientific">Eumeta variegata</name>
    <name type="common">Bagworm moth</name>
    <name type="synonym">Eumeta japonica</name>
    <dbReference type="NCBI Taxonomy" id="151549"/>
    <lineage>
        <taxon>Eukaryota</taxon>
        <taxon>Metazoa</taxon>
        <taxon>Ecdysozoa</taxon>
        <taxon>Arthropoda</taxon>
        <taxon>Hexapoda</taxon>
        <taxon>Insecta</taxon>
        <taxon>Pterygota</taxon>
        <taxon>Neoptera</taxon>
        <taxon>Endopterygota</taxon>
        <taxon>Lepidoptera</taxon>
        <taxon>Glossata</taxon>
        <taxon>Ditrysia</taxon>
        <taxon>Tineoidea</taxon>
        <taxon>Psychidae</taxon>
        <taxon>Oiketicinae</taxon>
        <taxon>Eumeta</taxon>
    </lineage>
</organism>
<evidence type="ECO:0000256" key="1">
    <source>
        <dbReference type="SAM" id="MobiDB-lite"/>
    </source>
</evidence>
<sequence length="113" mass="13162">MPLQLRCLQFMSAPRGSTSRRSLAIWNQILDRFVRCSALRTAIGRTWYFGVLNAQMDELNEHTIERPAGRRLNTRRNRQSRRHGPSDEALVDTLDHIWNWSNTTSRNRGPGRS</sequence>
<proteinExistence type="predicted"/>
<comment type="caution">
    <text evidence="2">The sequence shown here is derived from an EMBL/GenBank/DDBJ whole genome shotgun (WGS) entry which is preliminary data.</text>
</comment>
<dbReference type="EMBL" id="BGZK01000225">
    <property type="protein sequence ID" value="GBP29872.1"/>
    <property type="molecule type" value="Genomic_DNA"/>
</dbReference>
<protein>
    <submittedName>
        <fullName evidence="2">Uncharacterized protein</fullName>
    </submittedName>
</protein>
<accession>A0A4C1UV58</accession>
<dbReference type="Proteomes" id="UP000299102">
    <property type="component" value="Unassembled WGS sequence"/>
</dbReference>
<name>A0A4C1UV58_EUMVA</name>
<reference evidence="2 3" key="1">
    <citation type="journal article" date="2019" name="Commun. Biol.">
        <title>The bagworm genome reveals a unique fibroin gene that provides high tensile strength.</title>
        <authorList>
            <person name="Kono N."/>
            <person name="Nakamura H."/>
            <person name="Ohtoshi R."/>
            <person name="Tomita M."/>
            <person name="Numata K."/>
            <person name="Arakawa K."/>
        </authorList>
    </citation>
    <scope>NUCLEOTIDE SEQUENCE [LARGE SCALE GENOMIC DNA]</scope>
</reference>
<keyword evidence="3" id="KW-1185">Reference proteome</keyword>